<evidence type="ECO:0000313" key="3">
    <source>
        <dbReference type="Proteomes" id="UP000318758"/>
    </source>
</evidence>
<dbReference type="PROSITE" id="PS51257">
    <property type="entry name" value="PROKAR_LIPOPROTEIN"/>
    <property type="match status" value="1"/>
</dbReference>
<keyword evidence="3" id="KW-1185">Reference proteome</keyword>
<gene>
    <name evidence="2" type="ORF">FGA12_18125</name>
</gene>
<reference evidence="2 3" key="1">
    <citation type="submission" date="2019-06" db="EMBL/GenBank/DDBJ databases">
        <title>Complete genome of Shewanella marisflavi ECSMB14101, a mussel settlement-inducing bacterium isolated from East China Sea.</title>
        <authorList>
            <person name="Yang J."/>
            <person name="Liang X."/>
            <person name="Chang R."/>
            <person name="Peng L."/>
        </authorList>
    </citation>
    <scope>NUCLEOTIDE SEQUENCE [LARGE SCALE GENOMIC DNA]</scope>
    <source>
        <strain evidence="2 3">ECSMB14101</strain>
    </source>
</reference>
<evidence type="ECO:0000313" key="2">
    <source>
        <dbReference type="EMBL" id="QDF76928.1"/>
    </source>
</evidence>
<dbReference type="Proteomes" id="UP000318758">
    <property type="component" value="Chromosome"/>
</dbReference>
<evidence type="ECO:0000256" key="1">
    <source>
        <dbReference type="SAM" id="SignalP"/>
    </source>
</evidence>
<sequence>MQNTLVRWLTLAASLMFGILLSASSVLACDLDAMVAINTSIQRSNDLKTIKAELEKCGQGVGTLDFEIKRRVNKLYIGGGDSEVQKFKVASLTTLYLTTGDTSYLDELKKSFLATDHGHLEYCMWQYFSGQEVCDRKKLIALSERDLPHATWASANFTVDQQSRLALLAKAPSKVMLMQKPNILSQ</sequence>
<name>A0ABX5WQU0_9GAMM</name>
<feature type="signal peptide" evidence="1">
    <location>
        <begin position="1"/>
        <end position="28"/>
    </location>
</feature>
<proteinExistence type="predicted"/>
<dbReference type="EMBL" id="CP041153">
    <property type="protein sequence ID" value="QDF76928.1"/>
    <property type="molecule type" value="Genomic_DNA"/>
</dbReference>
<dbReference type="RefSeq" id="WP_033540305.1">
    <property type="nucleotide sequence ID" value="NZ_CP041153.1"/>
</dbReference>
<keyword evidence="1" id="KW-0732">Signal</keyword>
<accession>A0ABX5WQU0</accession>
<feature type="chain" id="PRO_5045186599" evidence="1">
    <location>
        <begin position="29"/>
        <end position="186"/>
    </location>
</feature>
<protein>
    <submittedName>
        <fullName evidence="2">Uncharacterized protein</fullName>
    </submittedName>
</protein>
<organism evidence="2 3">
    <name type="scientific">Shewanella marisflavi</name>
    <dbReference type="NCBI Taxonomy" id="260364"/>
    <lineage>
        <taxon>Bacteria</taxon>
        <taxon>Pseudomonadati</taxon>
        <taxon>Pseudomonadota</taxon>
        <taxon>Gammaproteobacteria</taxon>
        <taxon>Alteromonadales</taxon>
        <taxon>Shewanellaceae</taxon>
        <taxon>Shewanella</taxon>
    </lineage>
</organism>